<dbReference type="RefSeq" id="WP_106472273.1">
    <property type="nucleotide sequence ID" value="NZ_CP027665.1"/>
</dbReference>
<evidence type="ECO:0000256" key="4">
    <source>
        <dbReference type="ARBA" id="ARBA00022692"/>
    </source>
</evidence>
<feature type="domain" description="ABC transmembrane type-1" evidence="8">
    <location>
        <begin position="96"/>
        <end position="305"/>
    </location>
</feature>
<comment type="similarity">
    <text evidence="7">Belongs to the binding-protein-dependent transport system permease family.</text>
</comment>
<accession>A0A2S0MQ03</accession>
<evidence type="ECO:0000313" key="10">
    <source>
        <dbReference type="Proteomes" id="UP000237655"/>
    </source>
</evidence>
<dbReference type="KEGG" id="thas:C6Y53_09725"/>
<dbReference type="GO" id="GO:0005886">
    <property type="term" value="C:plasma membrane"/>
    <property type="evidence" value="ECO:0007669"/>
    <property type="project" value="UniProtKB-SubCell"/>
</dbReference>
<dbReference type="PANTHER" id="PTHR43163">
    <property type="entry name" value="DIPEPTIDE TRANSPORT SYSTEM PERMEASE PROTEIN DPPB-RELATED"/>
    <property type="match status" value="1"/>
</dbReference>
<reference evidence="10" key="1">
    <citation type="submission" date="2018-03" db="EMBL/GenBank/DDBJ databases">
        <title>Genomic analysis of the strain SH-1 isolated from shrimp intestine.</title>
        <authorList>
            <person name="Kim Y.-S."/>
            <person name="Kim S.-E."/>
            <person name="Kim K.-H."/>
        </authorList>
    </citation>
    <scope>NUCLEOTIDE SEQUENCE [LARGE SCALE GENOMIC DNA]</scope>
    <source>
        <strain evidence="10">SH-1</strain>
    </source>
</reference>
<evidence type="ECO:0000256" key="5">
    <source>
        <dbReference type="ARBA" id="ARBA00022989"/>
    </source>
</evidence>
<keyword evidence="2 7" id="KW-0813">Transport</keyword>
<name>A0A2S0MQ03_9RHOB</name>
<dbReference type="InterPro" id="IPR035906">
    <property type="entry name" value="MetI-like_sf"/>
</dbReference>
<keyword evidence="10" id="KW-1185">Reference proteome</keyword>
<feature type="transmembrane region" description="Helical" evidence="7">
    <location>
        <begin position="236"/>
        <end position="262"/>
    </location>
</feature>
<evidence type="ECO:0000256" key="3">
    <source>
        <dbReference type="ARBA" id="ARBA00022475"/>
    </source>
</evidence>
<gene>
    <name evidence="9" type="ORF">C6Y53_09725</name>
</gene>
<protein>
    <submittedName>
        <fullName evidence="9">ABC transporter permease</fullName>
    </submittedName>
</protein>
<keyword evidence="6 7" id="KW-0472">Membrane</keyword>
<dbReference type="PROSITE" id="PS50928">
    <property type="entry name" value="ABC_TM1"/>
    <property type="match status" value="1"/>
</dbReference>
<feature type="transmembrane region" description="Helical" evidence="7">
    <location>
        <begin position="9"/>
        <end position="30"/>
    </location>
</feature>
<keyword evidence="4 7" id="KW-0812">Transmembrane</keyword>
<dbReference type="Pfam" id="PF19300">
    <property type="entry name" value="BPD_transp_1_N"/>
    <property type="match status" value="1"/>
</dbReference>
<dbReference type="InterPro" id="IPR000515">
    <property type="entry name" value="MetI-like"/>
</dbReference>
<evidence type="ECO:0000313" key="9">
    <source>
        <dbReference type="EMBL" id="AVO37955.1"/>
    </source>
</evidence>
<dbReference type="SUPFAM" id="SSF161098">
    <property type="entry name" value="MetI-like"/>
    <property type="match status" value="1"/>
</dbReference>
<dbReference type="InterPro" id="IPR045621">
    <property type="entry name" value="BPD_transp_1_N"/>
</dbReference>
<organism evidence="9 10">
    <name type="scientific">Pukyongiella litopenaei</name>
    <dbReference type="NCBI Taxonomy" id="2605946"/>
    <lineage>
        <taxon>Bacteria</taxon>
        <taxon>Pseudomonadati</taxon>
        <taxon>Pseudomonadota</taxon>
        <taxon>Alphaproteobacteria</taxon>
        <taxon>Rhodobacterales</taxon>
        <taxon>Paracoccaceae</taxon>
        <taxon>Pukyongiella</taxon>
    </lineage>
</organism>
<dbReference type="AlphaFoldDB" id="A0A2S0MQ03"/>
<dbReference type="EMBL" id="CP027665">
    <property type="protein sequence ID" value="AVO37955.1"/>
    <property type="molecule type" value="Genomic_DNA"/>
</dbReference>
<feature type="transmembrane region" description="Helical" evidence="7">
    <location>
        <begin position="179"/>
        <end position="197"/>
    </location>
</feature>
<sequence>MLTFVLKRVLMSIPTFAIVAVIIFALVRALPGDPALMMLGGNIDDEATLEQMRAQLGLDQPVPVQFLAWLREVFSGNLGTSIMTGQEVSSLLVQRFSVTATVVLLAMTTALLVSVPLGLLAAHRHNSRTDYAIVLLTILKLSMPSFWVGLMLLVLFGAILGWLPTVGFVSVSDDLGRGMMYLILPVTSLALSEIAVLTRMMRAGSLEVMGKDYITHARAKGLPERKVLWRHVFPNAFAPTLTMVGIMLAGLLAGAAVTETVFTLPGLGKLLVDSIYARDYPVLQGALLFIAAIYVMTNLAIDLAYSVFDPKVRLT</sequence>
<feature type="transmembrane region" description="Helical" evidence="7">
    <location>
        <begin position="133"/>
        <end position="159"/>
    </location>
</feature>
<evidence type="ECO:0000256" key="2">
    <source>
        <dbReference type="ARBA" id="ARBA00022448"/>
    </source>
</evidence>
<dbReference type="Pfam" id="PF00528">
    <property type="entry name" value="BPD_transp_1"/>
    <property type="match status" value="1"/>
</dbReference>
<proteinExistence type="inferred from homology"/>
<dbReference type="Proteomes" id="UP000237655">
    <property type="component" value="Chromosome"/>
</dbReference>
<evidence type="ECO:0000259" key="8">
    <source>
        <dbReference type="PROSITE" id="PS50928"/>
    </source>
</evidence>
<evidence type="ECO:0000256" key="7">
    <source>
        <dbReference type="RuleBase" id="RU363032"/>
    </source>
</evidence>
<dbReference type="GO" id="GO:0071916">
    <property type="term" value="F:dipeptide transmembrane transporter activity"/>
    <property type="evidence" value="ECO:0007669"/>
    <property type="project" value="TreeGrafter"/>
</dbReference>
<comment type="subcellular location">
    <subcellularLocation>
        <location evidence="1 7">Cell membrane</location>
        <topology evidence="1 7">Multi-pass membrane protein</topology>
    </subcellularLocation>
</comment>
<keyword evidence="3" id="KW-1003">Cell membrane</keyword>
<feature type="transmembrane region" description="Helical" evidence="7">
    <location>
        <begin position="282"/>
        <end position="305"/>
    </location>
</feature>
<evidence type="ECO:0000256" key="6">
    <source>
        <dbReference type="ARBA" id="ARBA00023136"/>
    </source>
</evidence>
<dbReference type="CDD" id="cd06261">
    <property type="entry name" value="TM_PBP2"/>
    <property type="match status" value="1"/>
</dbReference>
<feature type="transmembrane region" description="Helical" evidence="7">
    <location>
        <begin position="96"/>
        <end position="121"/>
    </location>
</feature>
<evidence type="ECO:0000256" key="1">
    <source>
        <dbReference type="ARBA" id="ARBA00004651"/>
    </source>
</evidence>
<dbReference type="PANTHER" id="PTHR43163:SF6">
    <property type="entry name" value="DIPEPTIDE TRANSPORT SYSTEM PERMEASE PROTEIN DPPB-RELATED"/>
    <property type="match status" value="1"/>
</dbReference>
<dbReference type="Gene3D" id="1.10.3720.10">
    <property type="entry name" value="MetI-like"/>
    <property type="match status" value="1"/>
</dbReference>
<keyword evidence="5 7" id="KW-1133">Transmembrane helix</keyword>